<evidence type="ECO:0000313" key="3">
    <source>
        <dbReference type="EMBL" id="KAL2487239.1"/>
    </source>
</evidence>
<dbReference type="InterPro" id="IPR024752">
    <property type="entry name" value="Myb/SANT-like_dom"/>
</dbReference>
<feature type="compositionally biased region" description="Polar residues" evidence="1">
    <location>
        <begin position="1"/>
        <end position="10"/>
    </location>
</feature>
<feature type="region of interest" description="Disordered" evidence="1">
    <location>
        <begin position="1"/>
        <end position="23"/>
    </location>
</feature>
<name>A0ABD1RJD6_9LAMI</name>
<comment type="caution">
    <text evidence="3">The sequence shown here is derived from an EMBL/GenBank/DDBJ whole genome shotgun (WGS) entry which is preliminary data.</text>
</comment>
<organism evidence="3 4">
    <name type="scientific">Abeliophyllum distichum</name>
    <dbReference type="NCBI Taxonomy" id="126358"/>
    <lineage>
        <taxon>Eukaryota</taxon>
        <taxon>Viridiplantae</taxon>
        <taxon>Streptophyta</taxon>
        <taxon>Embryophyta</taxon>
        <taxon>Tracheophyta</taxon>
        <taxon>Spermatophyta</taxon>
        <taxon>Magnoliopsida</taxon>
        <taxon>eudicotyledons</taxon>
        <taxon>Gunneridae</taxon>
        <taxon>Pentapetalae</taxon>
        <taxon>asterids</taxon>
        <taxon>lamiids</taxon>
        <taxon>Lamiales</taxon>
        <taxon>Oleaceae</taxon>
        <taxon>Forsythieae</taxon>
        <taxon>Abeliophyllum</taxon>
    </lineage>
</organism>
<dbReference type="EMBL" id="JBFOLK010000009">
    <property type="protein sequence ID" value="KAL2487239.1"/>
    <property type="molecule type" value="Genomic_DNA"/>
</dbReference>
<protein>
    <recommendedName>
        <fullName evidence="2">Myb/SANT-like domain-containing protein</fullName>
    </recommendedName>
</protein>
<accession>A0ABD1RJD6</accession>
<dbReference type="AlphaFoldDB" id="A0ABD1RJD6"/>
<dbReference type="Proteomes" id="UP001604336">
    <property type="component" value="Unassembled WGS sequence"/>
</dbReference>
<evidence type="ECO:0000259" key="2">
    <source>
        <dbReference type="Pfam" id="PF12776"/>
    </source>
</evidence>
<keyword evidence="4" id="KW-1185">Reference proteome</keyword>
<proteinExistence type="predicted"/>
<evidence type="ECO:0000256" key="1">
    <source>
        <dbReference type="SAM" id="MobiDB-lite"/>
    </source>
</evidence>
<gene>
    <name evidence="3" type="ORF">Adt_31995</name>
</gene>
<evidence type="ECO:0000313" key="4">
    <source>
        <dbReference type="Proteomes" id="UP001604336"/>
    </source>
</evidence>
<reference evidence="4" key="1">
    <citation type="submission" date="2024-07" db="EMBL/GenBank/DDBJ databases">
        <title>Two chromosome-level genome assemblies of Korean endemic species Abeliophyllum distichum and Forsythia ovata (Oleaceae).</title>
        <authorList>
            <person name="Jang H."/>
        </authorList>
    </citation>
    <scope>NUCLEOTIDE SEQUENCE [LARGE SCALE GENOMIC DNA]</scope>
</reference>
<sequence length="132" mass="14876">MAHNRQSSTAHFIVPRPTTSSDVEDIDLSSTQVDPNSRTHQLGWSDAMDGCMISSLVHQVLASHKRSDNGFTTFQVSKVVESVYNERGVVELDKNINVRVKTLKKDYVEVASYYERFWVELDNGLITVDTIA</sequence>
<feature type="domain" description="Myb/SANT-like" evidence="2">
    <location>
        <begin position="44"/>
        <end position="114"/>
    </location>
</feature>
<dbReference type="Pfam" id="PF12776">
    <property type="entry name" value="Myb_DNA-bind_3"/>
    <property type="match status" value="1"/>
</dbReference>